<dbReference type="Pfam" id="PF01471">
    <property type="entry name" value="PG_binding_1"/>
    <property type="match status" value="1"/>
</dbReference>
<dbReference type="PANTHER" id="PTHR33308:SF9">
    <property type="entry name" value="PEPTIDOGLYCAN HYDROLASE FLGJ"/>
    <property type="match status" value="1"/>
</dbReference>
<proteinExistence type="predicted"/>
<dbReference type="InterPro" id="IPR036365">
    <property type="entry name" value="PGBD-like_sf"/>
</dbReference>
<gene>
    <name evidence="3" type="ORF">ADU74_08485</name>
</gene>
<dbReference type="Gene3D" id="1.10.530.10">
    <property type="match status" value="1"/>
</dbReference>
<dbReference type="PANTHER" id="PTHR33308">
    <property type="entry name" value="PEPTIDOGLYCAN HYDROLASE FLGJ"/>
    <property type="match status" value="1"/>
</dbReference>
<organism evidence="3 4">
    <name type="scientific">Clostridium botulinum</name>
    <dbReference type="NCBI Taxonomy" id="1491"/>
    <lineage>
        <taxon>Bacteria</taxon>
        <taxon>Bacillati</taxon>
        <taxon>Bacillota</taxon>
        <taxon>Clostridia</taxon>
        <taxon>Eubacteriales</taxon>
        <taxon>Clostridiaceae</taxon>
        <taxon>Clostridium</taxon>
    </lineage>
</organism>
<evidence type="ECO:0000259" key="2">
    <source>
        <dbReference type="SMART" id="SM00047"/>
    </source>
</evidence>
<dbReference type="InterPro" id="IPR036366">
    <property type="entry name" value="PGBDSf"/>
</dbReference>
<dbReference type="EMBL" id="LGVR01000045">
    <property type="protein sequence ID" value="KOA86665.1"/>
    <property type="molecule type" value="Genomic_DNA"/>
</dbReference>
<sequence>MSMQTSFINSIKDGAIASQKKHGVLASITISQAILESAWGRSQLSDKYKNLFGIKADAGWKGPRVNMQTGEYRNGSHVMENWGFRVYNSYAESIEDHALFLVNNPRYRRNGFFDAKNYTGQAKALVRAGYATSPDYAKQLIQLIEQYNLSQYDNCSSSICTTSNKKLWDICINGQIVKKLQEELNKQCNAGLKVDGYFGESTLNKCCIVKQGARGNITKIIQKILINKNYKIQADGIFGEATVNSIKHFQGNKNLVQDGVVGKNTWKALFKK</sequence>
<dbReference type="InterPro" id="IPR002901">
    <property type="entry name" value="MGlyc_endo_b_GlcNAc-like_dom"/>
</dbReference>
<comment type="caution">
    <text evidence="3">The sequence shown here is derived from an EMBL/GenBank/DDBJ whole genome shotgun (WGS) entry which is preliminary data.</text>
</comment>
<evidence type="ECO:0000256" key="1">
    <source>
        <dbReference type="ARBA" id="ARBA00022801"/>
    </source>
</evidence>
<evidence type="ECO:0000313" key="3">
    <source>
        <dbReference type="EMBL" id="KOA86665.1"/>
    </source>
</evidence>
<dbReference type="Pfam" id="PF01832">
    <property type="entry name" value="Glucosaminidase"/>
    <property type="match status" value="1"/>
</dbReference>
<dbReference type="PRINTS" id="PR01002">
    <property type="entry name" value="FLGFLGJ"/>
</dbReference>
<keyword evidence="1" id="KW-0378">Hydrolase</keyword>
<dbReference type="GO" id="GO:0004040">
    <property type="term" value="F:amidase activity"/>
    <property type="evidence" value="ECO:0007669"/>
    <property type="project" value="InterPro"/>
</dbReference>
<dbReference type="AlphaFoldDB" id="A0A9Q1UY18"/>
<name>A0A9Q1UY18_CLOBO</name>
<dbReference type="SMART" id="SM00047">
    <property type="entry name" value="LYZ2"/>
    <property type="match status" value="1"/>
</dbReference>
<accession>A0A9Q1UY18</accession>
<dbReference type="InterPro" id="IPR002477">
    <property type="entry name" value="Peptidoglycan-bd-like"/>
</dbReference>
<dbReference type="Proteomes" id="UP000037540">
    <property type="component" value="Unassembled WGS sequence"/>
</dbReference>
<dbReference type="RefSeq" id="WP_013725440.1">
    <property type="nucleotide sequence ID" value="NZ_LGVP01000019.1"/>
</dbReference>
<dbReference type="SUPFAM" id="SSF47090">
    <property type="entry name" value="PGBD-like"/>
    <property type="match status" value="1"/>
</dbReference>
<dbReference type="Gene3D" id="4.10.80.30">
    <property type="entry name" value="DNA polymerase, domain 6"/>
    <property type="match status" value="1"/>
</dbReference>
<dbReference type="InterPro" id="IPR051056">
    <property type="entry name" value="Glycosyl_Hydrolase_73"/>
</dbReference>
<dbReference type="Gene3D" id="1.10.101.10">
    <property type="entry name" value="PGBD-like superfamily/PGBD"/>
    <property type="match status" value="1"/>
</dbReference>
<evidence type="ECO:0000313" key="4">
    <source>
        <dbReference type="Proteomes" id="UP000037540"/>
    </source>
</evidence>
<protein>
    <recommendedName>
        <fullName evidence="2">Mannosyl-glycoprotein endo-beta-N-acetylglucosamidase-like domain-containing protein</fullName>
    </recommendedName>
</protein>
<reference evidence="3 4" key="1">
    <citation type="submission" date="2015-07" db="EMBL/GenBank/DDBJ databases">
        <title>Draft genome sequences of 17 French Clostridium botulinum group III.</title>
        <authorList>
            <person name="Woudstra C."/>
            <person name="Le Marechal C."/>
            <person name="Souillard R."/>
            <person name="Bayon-Auboyer M.-H."/>
            <person name="Dessouter D."/>
            <person name="Fach P."/>
        </authorList>
    </citation>
    <scope>NUCLEOTIDE SEQUENCE [LARGE SCALE GENOMIC DNA]</scope>
    <source>
        <strain evidence="3 4">12LNRI-CD</strain>
    </source>
</reference>
<feature type="domain" description="Mannosyl-glycoprotein endo-beta-N-acetylglucosamidase-like" evidence="2">
    <location>
        <begin position="2"/>
        <end position="153"/>
    </location>
</feature>